<dbReference type="InterPro" id="IPR044775">
    <property type="entry name" value="MFS_ERD6/Tret1-like"/>
</dbReference>
<dbReference type="PRINTS" id="PR00171">
    <property type="entry name" value="SUGRTRNSPORT"/>
</dbReference>
<comment type="similarity">
    <text evidence="7">Belongs to the major facilitator superfamily. Sugar transporter (TC 2.A.1.1) family. Trehalose transporter subfamily.</text>
</comment>
<feature type="transmembrane region" description="Helical" evidence="9">
    <location>
        <begin position="429"/>
        <end position="449"/>
    </location>
</feature>
<dbReference type="PROSITE" id="PS00217">
    <property type="entry name" value="SUGAR_TRANSPORT_2"/>
    <property type="match status" value="1"/>
</dbReference>
<accession>A0A226F3C8</accession>
<gene>
    <name evidence="11" type="ORF">Fcan01_01989</name>
</gene>
<keyword evidence="2" id="KW-1003">Cell membrane</keyword>
<evidence type="ECO:0000313" key="11">
    <source>
        <dbReference type="EMBL" id="OXA64295.1"/>
    </source>
</evidence>
<dbReference type="Gene3D" id="1.20.1250.20">
    <property type="entry name" value="MFS general substrate transporter like domains"/>
    <property type="match status" value="1"/>
</dbReference>
<dbReference type="PANTHER" id="PTHR48021:SF1">
    <property type="entry name" value="GH07001P-RELATED"/>
    <property type="match status" value="1"/>
</dbReference>
<dbReference type="EMBL" id="LNIX01000001">
    <property type="protein sequence ID" value="OXA64295.1"/>
    <property type="molecule type" value="Genomic_DNA"/>
</dbReference>
<reference evidence="11 12" key="1">
    <citation type="submission" date="2015-12" db="EMBL/GenBank/DDBJ databases">
        <title>The genome of Folsomia candida.</title>
        <authorList>
            <person name="Faddeeva A."/>
            <person name="Derks M.F."/>
            <person name="Anvar Y."/>
            <person name="Smit S."/>
            <person name="Van Straalen N."/>
            <person name="Roelofs D."/>
        </authorList>
    </citation>
    <scope>NUCLEOTIDE SEQUENCE [LARGE SCALE GENOMIC DNA]</scope>
    <source>
        <strain evidence="11 12">VU population</strain>
        <tissue evidence="11">Whole body</tissue>
    </source>
</reference>
<dbReference type="OMA" id="CLVFMYF"/>
<feature type="transmembrane region" description="Helical" evidence="9">
    <location>
        <begin position="20"/>
        <end position="41"/>
    </location>
</feature>
<dbReference type="Pfam" id="PF00083">
    <property type="entry name" value="Sugar_tr"/>
    <property type="match status" value="1"/>
</dbReference>
<keyword evidence="12" id="KW-1185">Reference proteome</keyword>
<dbReference type="AlphaFoldDB" id="A0A226F3C8"/>
<evidence type="ECO:0000256" key="2">
    <source>
        <dbReference type="ARBA" id="ARBA00022475"/>
    </source>
</evidence>
<keyword evidence="5 9" id="KW-0472">Membrane</keyword>
<evidence type="ECO:0000256" key="1">
    <source>
        <dbReference type="ARBA" id="ARBA00004651"/>
    </source>
</evidence>
<evidence type="ECO:0000259" key="10">
    <source>
        <dbReference type="PROSITE" id="PS50850"/>
    </source>
</evidence>
<evidence type="ECO:0000256" key="5">
    <source>
        <dbReference type="ARBA" id="ARBA00023136"/>
    </source>
</evidence>
<evidence type="ECO:0000256" key="9">
    <source>
        <dbReference type="SAM" id="Phobius"/>
    </source>
</evidence>
<dbReference type="InterPro" id="IPR003663">
    <property type="entry name" value="Sugar/inositol_transpt"/>
</dbReference>
<evidence type="ECO:0000313" key="12">
    <source>
        <dbReference type="Proteomes" id="UP000198287"/>
    </source>
</evidence>
<feature type="transmembrane region" description="Helical" evidence="9">
    <location>
        <begin position="149"/>
        <end position="167"/>
    </location>
</feature>
<dbReference type="PANTHER" id="PTHR48021">
    <property type="match status" value="1"/>
</dbReference>
<evidence type="ECO:0000256" key="7">
    <source>
        <dbReference type="ARBA" id="ARBA00024348"/>
    </source>
</evidence>
<dbReference type="GO" id="GO:0005886">
    <property type="term" value="C:plasma membrane"/>
    <property type="evidence" value="ECO:0007669"/>
    <property type="project" value="UniProtKB-SubCell"/>
</dbReference>
<dbReference type="InterPro" id="IPR020846">
    <property type="entry name" value="MFS_dom"/>
</dbReference>
<proteinExistence type="inferred from homology"/>
<dbReference type="SUPFAM" id="SSF103473">
    <property type="entry name" value="MFS general substrate transporter"/>
    <property type="match status" value="1"/>
</dbReference>
<comment type="caution">
    <text evidence="11">The sequence shown here is derived from an EMBL/GenBank/DDBJ whole genome shotgun (WGS) entry which is preliminary data.</text>
</comment>
<feature type="transmembrane region" description="Helical" evidence="9">
    <location>
        <begin position="90"/>
        <end position="106"/>
    </location>
</feature>
<dbReference type="InterPro" id="IPR005829">
    <property type="entry name" value="Sugar_transporter_CS"/>
</dbReference>
<dbReference type="GO" id="GO:0051119">
    <property type="term" value="F:sugar transmembrane transporter activity"/>
    <property type="evidence" value="ECO:0007669"/>
    <property type="project" value="InterPro"/>
</dbReference>
<feature type="transmembrane region" description="Helical" evidence="9">
    <location>
        <begin position="393"/>
        <end position="417"/>
    </location>
</feature>
<feature type="transmembrane region" description="Helical" evidence="9">
    <location>
        <begin position="335"/>
        <end position="357"/>
    </location>
</feature>
<keyword evidence="8" id="KW-0813">Transport</keyword>
<organism evidence="11 12">
    <name type="scientific">Folsomia candida</name>
    <name type="common">Springtail</name>
    <dbReference type="NCBI Taxonomy" id="158441"/>
    <lineage>
        <taxon>Eukaryota</taxon>
        <taxon>Metazoa</taxon>
        <taxon>Ecdysozoa</taxon>
        <taxon>Arthropoda</taxon>
        <taxon>Hexapoda</taxon>
        <taxon>Collembola</taxon>
        <taxon>Entomobryomorpha</taxon>
        <taxon>Isotomoidea</taxon>
        <taxon>Isotomidae</taxon>
        <taxon>Proisotominae</taxon>
        <taxon>Folsomia</taxon>
    </lineage>
</organism>
<name>A0A226F3C8_FOLCA</name>
<dbReference type="OrthoDB" id="4142200at2759"/>
<keyword evidence="6" id="KW-0325">Glycoprotein</keyword>
<keyword evidence="4 9" id="KW-1133">Transmembrane helix</keyword>
<feature type="transmembrane region" description="Helical" evidence="9">
    <location>
        <begin position="461"/>
        <end position="480"/>
    </location>
</feature>
<feature type="transmembrane region" description="Helical" evidence="9">
    <location>
        <begin position="173"/>
        <end position="194"/>
    </location>
</feature>
<protein>
    <submittedName>
        <fullName evidence="11">Facilitated trehalose transporter Tret1</fullName>
    </submittedName>
</protein>
<dbReference type="FunFam" id="1.20.1250.20:FF:000055">
    <property type="entry name" value="Facilitated trehalose transporter Tret1-2 homolog"/>
    <property type="match status" value="1"/>
</dbReference>
<evidence type="ECO:0000256" key="4">
    <source>
        <dbReference type="ARBA" id="ARBA00022989"/>
    </source>
</evidence>
<dbReference type="Proteomes" id="UP000198287">
    <property type="component" value="Unassembled WGS sequence"/>
</dbReference>
<sequence length="496" mass="54543">MGTVEELEREQFIASKKPQILAAFAITIGAYAIGTVCAWSAPALPALKDSQHFGDLSDSEITWCASIVPLGALVAGPGAGYMVDRLGRRLTTLIMSVPFVLGWLSIAFAPSMFVVICARFVTGLCVGTMSVVIPMYLAEITEEKIRGGLSNLFPLMAGLGILNTYIFGSVMNWFWLTLANAVVPVTMFCFVYFLPESPVFLLSKGRIEKARKALKWFRGAISSDHIEPELQQFRRGIDEKKDRKLSAKEFFSPSVIKPNVICLALMFFQQMSGSKHLTFTAIEPRINAVVFYNVKIFASAGTTIDPNLSSIIVGIVLLISITISAFLIDKAGRRILLIISDSGMAIGLLGIGIYFYIKEQNAIALGERIDYCNSFNETGAELQSESTPEGYTWMPLASLMLFVLSFNFGYGPVPWLYLGELLPSHVKGFGAGIATAFSWLMAFLVTKSYEDFVCNLAPYGCYWMFAIISILGTVFCFLFVPETKGMTLDQIQAGFK</sequence>
<feature type="transmembrane region" description="Helical" evidence="9">
    <location>
        <begin position="61"/>
        <end position="83"/>
    </location>
</feature>
<feature type="transmembrane region" description="Helical" evidence="9">
    <location>
        <begin position="112"/>
        <end position="137"/>
    </location>
</feature>
<dbReference type="CDD" id="cd17358">
    <property type="entry name" value="MFS_GLUT6_8_Class3_like"/>
    <property type="match status" value="1"/>
</dbReference>
<dbReference type="PROSITE" id="PS00216">
    <property type="entry name" value="SUGAR_TRANSPORT_1"/>
    <property type="match status" value="2"/>
</dbReference>
<dbReference type="PROSITE" id="PS50850">
    <property type="entry name" value="MFS"/>
    <property type="match status" value="1"/>
</dbReference>
<dbReference type="InterPro" id="IPR005828">
    <property type="entry name" value="MFS_sugar_transport-like"/>
</dbReference>
<evidence type="ECO:0000256" key="3">
    <source>
        <dbReference type="ARBA" id="ARBA00022692"/>
    </source>
</evidence>
<evidence type="ECO:0000256" key="8">
    <source>
        <dbReference type="RuleBase" id="RU003346"/>
    </source>
</evidence>
<dbReference type="NCBIfam" id="TIGR00879">
    <property type="entry name" value="SP"/>
    <property type="match status" value="1"/>
</dbReference>
<dbReference type="InterPro" id="IPR036259">
    <property type="entry name" value="MFS_trans_sf"/>
</dbReference>
<dbReference type="InterPro" id="IPR050549">
    <property type="entry name" value="MFS_Trehalose_Transporter"/>
</dbReference>
<feature type="transmembrane region" description="Helical" evidence="9">
    <location>
        <begin position="308"/>
        <end position="328"/>
    </location>
</feature>
<keyword evidence="3 9" id="KW-0812">Transmembrane</keyword>
<feature type="domain" description="Major facilitator superfamily (MFS) profile" evidence="10">
    <location>
        <begin position="18"/>
        <end position="484"/>
    </location>
</feature>
<comment type="subcellular location">
    <subcellularLocation>
        <location evidence="1">Cell membrane</location>
        <topology evidence="1">Multi-pass membrane protein</topology>
    </subcellularLocation>
</comment>
<feature type="transmembrane region" description="Helical" evidence="9">
    <location>
        <begin position="250"/>
        <end position="268"/>
    </location>
</feature>
<evidence type="ECO:0000256" key="6">
    <source>
        <dbReference type="ARBA" id="ARBA00023180"/>
    </source>
</evidence>